<keyword evidence="2" id="KW-1185">Reference proteome</keyword>
<dbReference type="RefSeq" id="WP_189053387.1">
    <property type="nucleotide sequence ID" value="NZ_BMMK01000002.1"/>
</dbReference>
<reference evidence="1" key="1">
    <citation type="journal article" date="2014" name="Int. J. Syst. Evol. Microbiol.">
        <title>Complete genome sequence of Corynebacterium casei LMG S-19264T (=DSM 44701T), isolated from a smear-ripened cheese.</title>
        <authorList>
            <consortium name="US DOE Joint Genome Institute (JGI-PGF)"/>
            <person name="Walter F."/>
            <person name="Albersmeier A."/>
            <person name="Kalinowski J."/>
            <person name="Ruckert C."/>
        </authorList>
    </citation>
    <scope>NUCLEOTIDE SEQUENCE</scope>
    <source>
        <strain evidence="1">CGMCC 4.5737</strain>
    </source>
</reference>
<reference evidence="1" key="2">
    <citation type="submission" date="2020-09" db="EMBL/GenBank/DDBJ databases">
        <authorList>
            <person name="Sun Q."/>
            <person name="Zhou Y."/>
        </authorList>
    </citation>
    <scope>NUCLEOTIDE SEQUENCE</scope>
    <source>
        <strain evidence="1">CGMCC 4.5737</strain>
    </source>
</reference>
<name>A0A8J3FT80_9PSEU</name>
<gene>
    <name evidence="1" type="ORF">GCM10012275_04730</name>
</gene>
<dbReference type="AlphaFoldDB" id="A0A8J3FT80"/>
<dbReference type="Proteomes" id="UP000637578">
    <property type="component" value="Unassembled WGS sequence"/>
</dbReference>
<dbReference type="EMBL" id="BMMK01000002">
    <property type="protein sequence ID" value="GGM36599.1"/>
    <property type="molecule type" value="Genomic_DNA"/>
</dbReference>
<comment type="caution">
    <text evidence="1">The sequence shown here is derived from an EMBL/GenBank/DDBJ whole genome shotgun (WGS) entry which is preliminary data.</text>
</comment>
<evidence type="ECO:0000313" key="1">
    <source>
        <dbReference type="EMBL" id="GGM36599.1"/>
    </source>
</evidence>
<accession>A0A8J3FT80</accession>
<sequence length="104" mass="12560">MPWNYWHRIELFRIDRGRRVLQHSQDVDDHGPYVCRGAEEWARIVTEDHLERWSLPHGRWLVVVWRLDQERSPVAKLCEVRLNWNGRPSESDITDSTRFRGIRG</sequence>
<evidence type="ECO:0000313" key="2">
    <source>
        <dbReference type="Proteomes" id="UP000637578"/>
    </source>
</evidence>
<protein>
    <submittedName>
        <fullName evidence="1">Uncharacterized protein</fullName>
    </submittedName>
</protein>
<organism evidence="1 2">
    <name type="scientific">Longimycelium tulufanense</name>
    <dbReference type="NCBI Taxonomy" id="907463"/>
    <lineage>
        <taxon>Bacteria</taxon>
        <taxon>Bacillati</taxon>
        <taxon>Actinomycetota</taxon>
        <taxon>Actinomycetes</taxon>
        <taxon>Pseudonocardiales</taxon>
        <taxon>Pseudonocardiaceae</taxon>
        <taxon>Longimycelium</taxon>
    </lineage>
</organism>
<proteinExistence type="predicted"/>